<dbReference type="RefSeq" id="WP_136428275.1">
    <property type="nucleotide sequence ID" value="NZ_SSSM01000005.1"/>
</dbReference>
<evidence type="ECO:0000256" key="1">
    <source>
        <dbReference type="ARBA" id="ARBA00010638"/>
    </source>
</evidence>
<keyword evidence="5" id="KW-0479">Metal-binding</keyword>
<dbReference type="InterPro" id="IPR024185">
    <property type="entry name" value="FTHF_cligase-like_sf"/>
</dbReference>
<dbReference type="Pfam" id="PF01812">
    <property type="entry name" value="5-FTHF_cyc-lig"/>
    <property type="match status" value="1"/>
</dbReference>
<keyword evidence="6" id="KW-0436">Ligase</keyword>
<organism evidence="6 7">
    <name type="scientific">Naasia lichenicola</name>
    <dbReference type="NCBI Taxonomy" id="2565933"/>
    <lineage>
        <taxon>Bacteria</taxon>
        <taxon>Bacillati</taxon>
        <taxon>Actinomycetota</taxon>
        <taxon>Actinomycetes</taxon>
        <taxon>Micrococcales</taxon>
        <taxon>Microbacteriaceae</taxon>
        <taxon>Naasia</taxon>
    </lineage>
</organism>
<sequence length="195" mass="21146">MNPEDTATAKRALRGEIRRRRASLTDAQRSAATDGLTRTLIVATPEARPLTVACYLSTADEPNTRPYIAWAIEHDVRVLLPISREDGRLDWVDGRGEGEIPGLFGIAERSGDILGPEALAEIDLFVIPAAAVDRAGMRMGWGRGYFDRTLGALTGQPRVIAVVFDEDLYDAVPREPHDLPVDAAATPSGLHDFGS</sequence>
<feature type="binding site" evidence="4">
    <location>
        <position position="56"/>
    </location>
    <ligand>
        <name>substrate</name>
    </ligand>
</feature>
<dbReference type="Gene3D" id="3.40.50.10420">
    <property type="entry name" value="NagB/RpiA/CoA transferase-like"/>
    <property type="match status" value="1"/>
</dbReference>
<keyword evidence="3 4" id="KW-0067">ATP-binding</keyword>
<keyword evidence="5" id="KW-0460">Magnesium</keyword>
<comment type="caution">
    <text evidence="6">The sequence shown here is derived from an EMBL/GenBank/DDBJ whole genome shotgun (WGS) entry which is preliminary data.</text>
</comment>
<dbReference type="PANTHER" id="PTHR23407">
    <property type="entry name" value="ATPASE INHIBITOR/5-FORMYLTETRAHYDROFOLATE CYCLO-LIGASE"/>
    <property type="match status" value="1"/>
</dbReference>
<evidence type="ECO:0000313" key="6">
    <source>
        <dbReference type="EMBL" id="THG29946.1"/>
    </source>
</evidence>
<comment type="similarity">
    <text evidence="1 5">Belongs to the 5-formyltetrahydrofolate cyclo-ligase family.</text>
</comment>
<reference evidence="6 7" key="1">
    <citation type="submission" date="2019-04" db="EMBL/GenBank/DDBJ databases">
        <authorList>
            <person name="Jiang L."/>
        </authorList>
    </citation>
    <scope>NUCLEOTIDE SEQUENCE [LARGE SCALE GENOMIC DNA]</scope>
    <source>
        <strain evidence="6 7">YIM 131853</strain>
    </source>
</reference>
<evidence type="ECO:0000313" key="7">
    <source>
        <dbReference type="Proteomes" id="UP000309133"/>
    </source>
</evidence>
<name>A0A4S4FL82_9MICO</name>
<accession>A0A4S4FL82</accession>
<dbReference type="OrthoDB" id="3242798at2"/>
<keyword evidence="7" id="KW-1185">Reference proteome</keyword>
<dbReference type="Proteomes" id="UP000309133">
    <property type="component" value="Unassembled WGS sequence"/>
</dbReference>
<evidence type="ECO:0000256" key="2">
    <source>
        <dbReference type="ARBA" id="ARBA00022741"/>
    </source>
</evidence>
<dbReference type="GO" id="GO:0046872">
    <property type="term" value="F:metal ion binding"/>
    <property type="evidence" value="ECO:0007669"/>
    <property type="project" value="UniProtKB-KW"/>
</dbReference>
<evidence type="ECO:0000256" key="5">
    <source>
        <dbReference type="RuleBase" id="RU361279"/>
    </source>
</evidence>
<dbReference type="InterPro" id="IPR002698">
    <property type="entry name" value="FTHF_cligase"/>
</dbReference>
<dbReference type="SUPFAM" id="SSF100950">
    <property type="entry name" value="NagB/RpiA/CoA transferase-like"/>
    <property type="match status" value="1"/>
</dbReference>
<dbReference type="PANTHER" id="PTHR23407:SF1">
    <property type="entry name" value="5-FORMYLTETRAHYDROFOLATE CYCLO-LIGASE"/>
    <property type="match status" value="1"/>
</dbReference>
<dbReference type="GO" id="GO:0009396">
    <property type="term" value="P:folic acid-containing compound biosynthetic process"/>
    <property type="evidence" value="ECO:0007669"/>
    <property type="project" value="TreeGrafter"/>
</dbReference>
<evidence type="ECO:0000256" key="4">
    <source>
        <dbReference type="PIRSR" id="PIRSR006806-1"/>
    </source>
</evidence>
<dbReference type="GO" id="GO:0005524">
    <property type="term" value="F:ATP binding"/>
    <property type="evidence" value="ECO:0007669"/>
    <property type="project" value="UniProtKB-KW"/>
</dbReference>
<evidence type="ECO:0000256" key="3">
    <source>
        <dbReference type="ARBA" id="ARBA00022840"/>
    </source>
</evidence>
<dbReference type="EC" id="6.3.3.2" evidence="5"/>
<proteinExistence type="inferred from homology"/>
<gene>
    <name evidence="6" type="ORF">E6C64_14985</name>
</gene>
<dbReference type="AlphaFoldDB" id="A0A4S4FL82"/>
<dbReference type="InterPro" id="IPR037171">
    <property type="entry name" value="NagB/RpiA_transferase-like"/>
</dbReference>
<keyword evidence="2 4" id="KW-0547">Nucleotide-binding</keyword>
<comment type="catalytic activity">
    <reaction evidence="5">
        <text>(6S)-5-formyl-5,6,7,8-tetrahydrofolate + ATP = (6R)-5,10-methenyltetrahydrofolate + ADP + phosphate</text>
        <dbReference type="Rhea" id="RHEA:10488"/>
        <dbReference type="ChEBI" id="CHEBI:30616"/>
        <dbReference type="ChEBI" id="CHEBI:43474"/>
        <dbReference type="ChEBI" id="CHEBI:57455"/>
        <dbReference type="ChEBI" id="CHEBI:57457"/>
        <dbReference type="ChEBI" id="CHEBI:456216"/>
        <dbReference type="EC" id="6.3.3.2"/>
    </reaction>
</comment>
<protein>
    <recommendedName>
        <fullName evidence="5">5-formyltetrahydrofolate cyclo-ligase</fullName>
        <ecNumber evidence="5">6.3.3.2</ecNumber>
    </recommendedName>
</protein>
<dbReference type="PIRSF" id="PIRSF006806">
    <property type="entry name" value="FTHF_cligase"/>
    <property type="match status" value="1"/>
</dbReference>
<feature type="binding site" evidence="4">
    <location>
        <begin position="10"/>
        <end position="14"/>
    </location>
    <ligand>
        <name>ATP</name>
        <dbReference type="ChEBI" id="CHEBI:30616"/>
    </ligand>
</feature>
<comment type="cofactor">
    <cofactor evidence="5">
        <name>Mg(2+)</name>
        <dbReference type="ChEBI" id="CHEBI:18420"/>
    </cofactor>
</comment>
<dbReference type="GO" id="GO:0035999">
    <property type="term" value="P:tetrahydrofolate interconversion"/>
    <property type="evidence" value="ECO:0007669"/>
    <property type="project" value="TreeGrafter"/>
</dbReference>
<feature type="binding site" evidence="4">
    <location>
        <position position="61"/>
    </location>
    <ligand>
        <name>substrate</name>
    </ligand>
</feature>
<dbReference type="NCBIfam" id="TIGR02727">
    <property type="entry name" value="MTHFS_bact"/>
    <property type="match status" value="1"/>
</dbReference>
<dbReference type="GO" id="GO:0030272">
    <property type="term" value="F:5-formyltetrahydrofolate cyclo-ligase activity"/>
    <property type="evidence" value="ECO:0007669"/>
    <property type="project" value="UniProtKB-EC"/>
</dbReference>
<dbReference type="EMBL" id="SSSM01000005">
    <property type="protein sequence ID" value="THG29946.1"/>
    <property type="molecule type" value="Genomic_DNA"/>
</dbReference>